<dbReference type="Pfam" id="PF02117">
    <property type="entry name" value="7TM_GPCR_Sra"/>
    <property type="match status" value="1"/>
</dbReference>
<dbReference type="AlphaFoldDB" id="A0A2G5UZJ5"/>
<dbReference type="InterPro" id="IPR000344">
    <property type="entry name" value="7TM_GPCR_serpentine_rcpt_Sra"/>
</dbReference>
<name>A0A2G5UZJ5_9PELO</name>
<keyword evidence="3 6" id="KW-1133">Transmembrane helix</keyword>
<dbReference type="PANTHER" id="PTHR31582">
    <property type="entry name" value="SERPENTINE RECEPTOR, CLASS A (ALPHA)-RELATED-RELATED"/>
    <property type="match status" value="1"/>
</dbReference>
<comment type="similarity">
    <text evidence="5">Belongs to the nematode receptor-like protein sra family.</text>
</comment>
<evidence type="ECO:0000256" key="4">
    <source>
        <dbReference type="ARBA" id="ARBA00023136"/>
    </source>
</evidence>
<feature type="transmembrane region" description="Helical" evidence="6">
    <location>
        <begin position="200"/>
        <end position="223"/>
    </location>
</feature>
<feature type="transmembrane region" description="Helical" evidence="6">
    <location>
        <begin position="288"/>
        <end position="311"/>
    </location>
</feature>
<dbReference type="GO" id="GO:0016020">
    <property type="term" value="C:membrane"/>
    <property type="evidence" value="ECO:0007669"/>
    <property type="project" value="UniProtKB-SubCell"/>
</dbReference>
<evidence type="ECO:0000313" key="8">
    <source>
        <dbReference type="Proteomes" id="UP000230233"/>
    </source>
</evidence>
<keyword evidence="8" id="KW-1185">Reference proteome</keyword>
<dbReference type="PANTHER" id="PTHR31582:SF1">
    <property type="entry name" value="SERPENTINE RECEPTOR CLASS ALPHA-28-RELATED"/>
    <property type="match status" value="1"/>
</dbReference>
<feature type="transmembrane region" description="Helical" evidence="6">
    <location>
        <begin position="254"/>
        <end position="276"/>
    </location>
</feature>
<dbReference type="GO" id="GO:0004930">
    <property type="term" value="F:G protein-coupled receptor activity"/>
    <property type="evidence" value="ECO:0007669"/>
    <property type="project" value="InterPro"/>
</dbReference>
<feature type="transmembrane region" description="Helical" evidence="6">
    <location>
        <begin position="33"/>
        <end position="56"/>
    </location>
</feature>
<dbReference type="GO" id="GO:0007606">
    <property type="term" value="P:sensory perception of chemical stimulus"/>
    <property type="evidence" value="ECO:0007669"/>
    <property type="project" value="InterPro"/>
</dbReference>
<dbReference type="EMBL" id="PDUG01000002">
    <property type="protein sequence ID" value="PIC44954.1"/>
    <property type="molecule type" value="Genomic_DNA"/>
</dbReference>
<gene>
    <name evidence="7" type="primary">Cnig_chr_II.g5144</name>
    <name evidence="7" type="ORF">B9Z55_005144</name>
</gene>
<sequence>MSSQIEIKMASTVAPEESPCAPPELHESFTSPIMLFCHGFMSVIIFASFYLSYCAMEKLKKQNVFGMSTKILLQSSIVNGVVHQATTAFIRVRALYHAIRFFRDPCSIQFPSASCFCEGILYYHTNLFCSVVCLSLFLDRLASFYIHKFYKSVPKKAAYTFIVIQILIPALVLCWVFHDAIYTGYVPLCNYPPKNSSEKFYIVNATRIGILWIIAAASIVHFYQSFRHEKRIIHEKYDTNARYNAFENLLSSRAVCWIICIQAVCLGGTSAIPSIFKIYRGSIPTAWFHGAIAFATGLTYANFFVPIVITFETNRIIRLRRSRIQALRRQTNDYDYIHDFKALMESSYKKVHPKTS</sequence>
<proteinExistence type="inferred from homology"/>
<keyword evidence="4 6" id="KW-0472">Membrane</keyword>
<evidence type="ECO:0000313" key="7">
    <source>
        <dbReference type="EMBL" id="PIC44954.1"/>
    </source>
</evidence>
<protein>
    <recommendedName>
        <fullName evidence="9">G-protein coupled receptors family 1 profile domain-containing protein</fullName>
    </recommendedName>
</protein>
<dbReference type="OrthoDB" id="5789178at2759"/>
<evidence type="ECO:0000256" key="1">
    <source>
        <dbReference type="ARBA" id="ARBA00004141"/>
    </source>
</evidence>
<reference evidence="8" key="1">
    <citation type="submission" date="2017-10" db="EMBL/GenBank/DDBJ databases">
        <title>Rapid genome shrinkage in a self-fertile nematode reveals novel sperm competition proteins.</title>
        <authorList>
            <person name="Yin D."/>
            <person name="Schwarz E.M."/>
            <person name="Thomas C.G."/>
            <person name="Felde R.L."/>
            <person name="Korf I.F."/>
            <person name="Cutter A.D."/>
            <person name="Schartner C.M."/>
            <person name="Ralston E.J."/>
            <person name="Meyer B.J."/>
            <person name="Haag E.S."/>
        </authorList>
    </citation>
    <scope>NUCLEOTIDE SEQUENCE [LARGE SCALE GENOMIC DNA]</scope>
    <source>
        <strain evidence="8">JU1422</strain>
    </source>
</reference>
<organism evidence="7 8">
    <name type="scientific">Caenorhabditis nigoni</name>
    <dbReference type="NCBI Taxonomy" id="1611254"/>
    <lineage>
        <taxon>Eukaryota</taxon>
        <taxon>Metazoa</taxon>
        <taxon>Ecdysozoa</taxon>
        <taxon>Nematoda</taxon>
        <taxon>Chromadorea</taxon>
        <taxon>Rhabditida</taxon>
        <taxon>Rhabditina</taxon>
        <taxon>Rhabditomorpha</taxon>
        <taxon>Rhabditoidea</taxon>
        <taxon>Rhabditidae</taxon>
        <taxon>Peloderinae</taxon>
        <taxon>Caenorhabditis</taxon>
    </lineage>
</organism>
<dbReference type="STRING" id="1611254.A0A2G5UZJ5"/>
<feature type="transmembrane region" description="Helical" evidence="6">
    <location>
        <begin position="158"/>
        <end position="178"/>
    </location>
</feature>
<comment type="subcellular location">
    <subcellularLocation>
        <location evidence="1">Membrane</location>
        <topology evidence="1">Multi-pass membrane protein</topology>
    </subcellularLocation>
</comment>
<dbReference type="Proteomes" id="UP000230233">
    <property type="component" value="Chromosome II"/>
</dbReference>
<comment type="caution">
    <text evidence="7">The sequence shown here is derived from an EMBL/GenBank/DDBJ whole genome shotgun (WGS) entry which is preliminary data.</text>
</comment>
<evidence type="ECO:0000256" key="2">
    <source>
        <dbReference type="ARBA" id="ARBA00022692"/>
    </source>
</evidence>
<evidence type="ECO:0000256" key="5">
    <source>
        <dbReference type="ARBA" id="ARBA00037994"/>
    </source>
</evidence>
<accession>A0A2G5UZJ5</accession>
<evidence type="ECO:0000256" key="3">
    <source>
        <dbReference type="ARBA" id="ARBA00022989"/>
    </source>
</evidence>
<keyword evidence="2 6" id="KW-0812">Transmembrane</keyword>
<evidence type="ECO:0000256" key="6">
    <source>
        <dbReference type="SAM" id="Phobius"/>
    </source>
</evidence>
<evidence type="ECO:0008006" key="9">
    <source>
        <dbReference type="Google" id="ProtNLM"/>
    </source>
</evidence>